<organism evidence="8 9">
    <name type="scientific">Actinomadura montaniterrae</name>
    <dbReference type="NCBI Taxonomy" id="1803903"/>
    <lineage>
        <taxon>Bacteria</taxon>
        <taxon>Bacillati</taxon>
        <taxon>Actinomycetota</taxon>
        <taxon>Actinomycetes</taxon>
        <taxon>Streptosporangiales</taxon>
        <taxon>Thermomonosporaceae</taxon>
        <taxon>Actinomadura</taxon>
    </lineage>
</organism>
<evidence type="ECO:0000313" key="9">
    <source>
        <dbReference type="Proteomes" id="UP000483004"/>
    </source>
</evidence>
<protein>
    <submittedName>
        <fullName evidence="8">Response regulator transcription factor</fullName>
    </submittedName>
</protein>
<feature type="domain" description="Response regulatory" evidence="7">
    <location>
        <begin position="10"/>
        <end position="126"/>
    </location>
</feature>
<accession>A0A6L3W219</accession>
<evidence type="ECO:0000313" key="8">
    <source>
        <dbReference type="EMBL" id="KAB2381576.1"/>
    </source>
</evidence>
<keyword evidence="1 5" id="KW-0597">Phosphoprotein</keyword>
<evidence type="ECO:0000256" key="5">
    <source>
        <dbReference type="PROSITE-ProRule" id="PRU00169"/>
    </source>
</evidence>
<reference evidence="8 9" key="1">
    <citation type="submission" date="2019-09" db="EMBL/GenBank/DDBJ databases">
        <title>Actinomadura physcomitrii sp. nov., a novel actinomycete isolated from moss [Physcomitrium sphaericum (Ludw) Fuernr].</title>
        <authorList>
            <person name="Liu C."/>
            <person name="Zhuang X."/>
        </authorList>
    </citation>
    <scope>NUCLEOTIDE SEQUENCE [LARGE SCALE GENOMIC DNA]</scope>
    <source>
        <strain evidence="8 9">CYP1-1B</strain>
    </source>
</reference>
<dbReference type="GO" id="GO:0006355">
    <property type="term" value="P:regulation of DNA-templated transcription"/>
    <property type="evidence" value="ECO:0007669"/>
    <property type="project" value="InterPro"/>
</dbReference>
<dbReference type="Pfam" id="PF00072">
    <property type="entry name" value="Response_reg"/>
    <property type="match status" value="1"/>
</dbReference>
<dbReference type="PANTHER" id="PTHR44688">
    <property type="entry name" value="DNA-BINDING TRANSCRIPTIONAL ACTIVATOR DEVR_DOSR"/>
    <property type="match status" value="1"/>
</dbReference>
<dbReference type="InterPro" id="IPR011006">
    <property type="entry name" value="CheY-like_superfamily"/>
</dbReference>
<dbReference type="CDD" id="cd06170">
    <property type="entry name" value="LuxR_C_like"/>
    <property type="match status" value="1"/>
</dbReference>
<proteinExistence type="predicted"/>
<keyword evidence="3" id="KW-0238">DNA-binding</keyword>
<name>A0A6L3W219_9ACTN</name>
<dbReference type="OrthoDB" id="9808843at2"/>
<sequence length="222" mass="23821">MAGTADAPLTVIIVDDYPLFRDAIRAAMDAEPDMRVVAAVADADAAVAEAARHRPDVVLLDAQIPGEDTAATLGRLRDASPDTRVVVISPHDDPRLTRQLLLLGVCGYLLLSSGLEELLSAVRTARTGSGRITLSISRTSLRRMHAAPEVRLSERERGVLVLAAQAMRNAQIGERLHISEETVKRHLRNVFVKLDAESRMDAVNKAIEAGLIQGGGVVVRAG</sequence>
<dbReference type="PRINTS" id="PR00038">
    <property type="entry name" value="HTHLUXR"/>
</dbReference>
<dbReference type="PANTHER" id="PTHR44688:SF16">
    <property type="entry name" value="DNA-BINDING TRANSCRIPTIONAL ACTIVATOR DEVR_DOSR"/>
    <property type="match status" value="1"/>
</dbReference>
<dbReference type="Gene3D" id="3.40.50.2300">
    <property type="match status" value="1"/>
</dbReference>
<dbReference type="PROSITE" id="PS50110">
    <property type="entry name" value="RESPONSE_REGULATORY"/>
    <property type="match status" value="1"/>
</dbReference>
<evidence type="ECO:0000259" key="6">
    <source>
        <dbReference type="PROSITE" id="PS50043"/>
    </source>
</evidence>
<dbReference type="AlphaFoldDB" id="A0A6L3W219"/>
<dbReference type="InterPro" id="IPR016032">
    <property type="entry name" value="Sig_transdc_resp-reg_C-effctor"/>
</dbReference>
<gene>
    <name evidence="8" type="ORF">F9B16_15785</name>
</gene>
<keyword evidence="4" id="KW-0804">Transcription</keyword>
<dbReference type="InterPro" id="IPR058245">
    <property type="entry name" value="NreC/VraR/RcsB-like_REC"/>
</dbReference>
<keyword evidence="2" id="KW-0805">Transcription regulation</keyword>
<dbReference type="GO" id="GO:0000160">
    <property type="term" value="P:phosphorelay signal transduction system"/>
    <property type="evidence" value="ECO:0007669"/>
    <property type="project" value="InterPro"/>
</dbReference>
<dbReference type="InterPro" id="IPR000792">
    <property type="entry name" value="Tscrpt_reg_LuxR_C"/>
</dbReference>
<comment type="caution">
    <text evidence="8">The sequence shown here is derived from an EMBL/GenBank/DDBJ whole genome shotgun (WGS) entry which is preliminary data.</text>
</comment>
<evidence type="ECO:0000259" key="7">
    <source>
        <dbReference type="PROSITE" id="PS50110"/>
    </source>
</evidence>
<evidence type="ECO:0000256" key="1">
    <source>
        <dbReference type="ARBA" id="ARBA00022553"/>
    </source>
</evidence>
<dbReference type="InterPro" id="IPR001789">
    <property type="entry name" value="Sig_transdc_resp-reg_receiver"/>
</dbReference>
<dbReference type="PROSITE" id="PS50043">
    <property type="entry name" value="HTH_LUXR_2"/>
    <property type="match status" value="1"/>
</dbReference>
<dbReference type="Proteomes" id="UP000483004">
    <property type="component" value="Unassembled WGS sequence"/>
</dbReference>
<feature type="modified residue" description="4-aspartylphosphate" evidence="5">
    <location>
        <position position="61"/>
    </location>
</feature>
<evidence type="ECO:0000256" key="4">
    <source>
        <dbReference type="ARBA" id="ARBA00023163"/>
    </source>
</evidence>
<dbReference type="EMBL" id="WBMR01000037">
    <property type="protein sequence ID" value="KAB2381576.1"/>
    <property type="molecule type" value="Genomic_DNA"/>
</dbReference>
<evidence type="ECO:0000256" key="3">
    <source>
        <dbReference type="ARBA" id="ARBA00023125"/>
    </source>
</evidence>
<feature type="domain" description="HTH luxR-type" evidence="6">
    <location>
        <begin position="145"/>
        <end position="210"/>
    </location>
</feature>
<dbReference type="CDD" id="cd17535">
    <property type="entry name" value="REC_NarL-like"/>
    <property type="match status" value="1"/>
</dbReference>
<dbReference type="Pfam" id="PF00196">
    <property type="entry name" value="GerE"/>
    <property type="match status" value="1"/>
</dbReference>
<dbReference type="SMART" id="SM00448">
    <property type="entry name" value="REC"/>
    <property type="match status" value="1"/>
</dbReference>
<dbReference type="SUPFAM" id="SSF46894">
    <property type="entry name" value="C-terminal effector domain of the bipartite response regulators"/>
    <property type="match status" value="1"/>
</dbReference>
<dbReference type="SUPFAM" id="SSF52172">
    <property type="entry name" value="CheY-like"/>
    <property type="match status" value="1"/>
</dbReference>
<dbReference type="SMART" id="SM00421">
    <property type="entry name" value="HTH_LUXR"/>
    <property type="match status" value="1"/>
</dbReference>
<keyword evidence="9" id="KW-1185">Reference proteome</keyword>
<evidence type="ECO:0000256" key="2">
    <source>
        <dbReference type="ARBA" id="ARBA00023015"/>
    </source>
</evidence>
<dbReference type="GO" id="GO:0003677">
    <property type="term" value="F:DNA binding"/>
    <property type="evidence" value="ECO:0007669"/>
    <property type="project" value="UniProtKB-KW"/>
</dbReference>